<dbReference type="Proteomes" id="UP000435112">
    <property type="component" value="Unassembled WGS sequence"/>
</dbReference>
<dbReference type="Proteomes" id="UP000429607">
    <property type="component" value="Unassembled WGS sequence"/>
</dbReference>
<gene>
    <name evidence="2" type="ORF">PR001_g7390</name>
    <name evidence="1" type="ORF">PR002_g13191</name>
</gene>
<reference evidence="3 4" key="1">
    <citation type="submission" date="2018-09" db="EMBL/GenBank/DDBJ databases">
        <title>Genomic investigation of the strawberry pathogen Phytophthora fragariae indicates pathogenicity is determined by transcriptional variation in three key races.</title>
        <authorList>
            <person name="Adams T.M."/>
            <person name="Armitage A.D."/>
            <person name="Sobczyk M.K."/>
            <person name="Bates H.J."/>
            <person name="Dunwell J.M."/>
            <person name="Nellist C.F."/>
            <person name="Harrison R.J."/>
        </authorList>
    </citation>
    <scope>NUCLEOTIDE SEQUENCE [LARGE SCALE GENOMIC DNA]</scope>
    <source>
        <strain evidence="2 3">SCRP249</strain>
        <strain evidence="1 4">SCRP324</strain>
    </source>
</reference>
<dbReference type="OrthoDB" id="413122at2759"/>
<dbReference type="EMBL" id="QXFU01000861">
    <property type="protein sequence ID" value="KAE9018137.1"/>
    <property type="molecule type" value="Genomic_DNA"/>
</dbReference>
<evidence type="ECO:0000313" key="4">
    <source>
        <dbReference type="Proteomes" id="UP000435112"/>
    </source>
</evidence>
<dbReference type="InterPro" id="IPR012337">
    <property type="entry name" value="RNaseH-like_sf"/>
</dbReference>
<evidence type="ECO:0000313" key="1">
    <source>
        <dbReference type="EMBL" id="KAE9018137.1"/>
    </source>
</evidence>
<name>A0A6A3NCI0_9STRA</name>
<evidence type="ECO:0008006" key="5">
    <source>
        <dbReference type="Google" id="ProtNLM"/>
    </source>
</evidence>
<organism evidence="2 3">
    <name type="scientific">Phytophthora rubi</name>
    <dbReference type="NCBI Taxonomy" id="129364"/>
    <lineage>
        <taxon>Eukaryota</taxon>
        <taxon>Sar</taxon>
        <taxon>Stramenopiles</taxon>
        <taxon>Oomycota</taxon>
        <taxon>Peronosporomycetes</taxon>
        <taxon>Peronosporales</taxon>
        <taxon>Peronosporaceae</taxon>
        <taxon>Phytophthora</taxon>
    </lineage>
</organism>
<evidence type="ECO:0000313" key="2">
    <source>
        <dbReference type="EMBL" id="KAE9039738.1"/>
    </source>
</evidence>
<accession>A0A6A3NCI0</accession>
<dbReference type="EMBL" id="QXFV01000367">
    <property type="protein sequence ID" value="KAE9039738.1"/>
    <property type="molecule type" value="Genomic_DNA"/>
</dbReference>
<protein>
    <recommendedName>
        <fullName evidence="5">Integrase catalytic domain-containing protein</fullName>
    </recommendedName>
</protein>
<evidence type="ECO:0000313" key="3">
    <source>
        <dbReference type="Proteomes" id="UP000429607"/>
    </source>
</evidence>
<proteinExistence type="predicted"/>
<comment type="caution">
    <text evidence="2">The sequence shown here is derived from an EMBL/GenBank/DDBJ whole genome shotgun (WGS) entry which is preliminary data.</text>
</comment>
<sequence length="152" mass="17362">MYAVAIAVKQQTEDNVAVFLIKKVVLKLGAFRELLTDGAPELTSKVIEQLVILLQAQQTNPIYWDVWVDFALYAYNSGQHSTVLLPPNELTMGRRLRNRNDLLRSANVSEAGPLTDYHPCLIAAMWSSYACAEASRKREQERQKRYYDRQSV</sequence>
<dbReference type="AlphaFoldDB" id="A0A6A3NCI0"/>
<dbReference type="SUPFAM" id="SSF53098">
    <property type="entry name" value="Ribonuclease H-like"/>
    <property type="match status" value="1"/>
</dbReference>